<reference evidence="2 3" key="1">
    <citation type="submission" date="2020-08" db="EMBL/GenBank/DDBJ databases">
        <title>Genomic Encyclopedia of Type Strains, Phase IV (KMG-IV): sequencing the most valuable type-strain genomes for metagenomic binning, comparative biology and taxonomic classification.</title>
        <authorList>
            <person name="Goeker M."/>
        </authorList>
    </citation>
    <scope>NUCLEOTIDE SEQUENCE [LARGE SCALE GENOMIC DNA]</scope>
    <source>
        <strain evidence="2 3">DSM 100021</strain>
    </source>
</reference>
<evidence type="ECO:0000256" key="1">
    <source>
        <dbReference type="SAM" id="MobiDB-lite"/>
    </source>
</evidence>
<evidence type="ECO:0000313" key="2">
    <source>
        <dbReference type="EMBL" id="MBB4009159.1"/>
    </source>
</evidence>
<organism evidence="2 3">
    <name type="scientific">Allorhizobium taibaishanense</name>
    <dbReference type="NCBI Taxonomy" id="887144"/>
    <lineage>
        <taxon>Bacteria</taxon>
        <taxon>Pseudomonadati</taxon>
        <taxon>Pseudomonadota</taxon>
        <taxon>Alphaproteobacteria</taxon>
        <taxon>Hyphomicrobiales</taxon>
        <taxon>Rhizobiaceae</taxon>
        <taxon>Rhizobium/Agrobacterium group</taxon>
        <taxon>Allorhizobium</taxon>
    </lineage>
</organism>
<accession>A0A7W6HPS5</accession>
<name>A0A7W6HPS5_9HYPH</name>
<proteinExistence type="predicted"/>
<dbReference type="EMBL" id="JACIED010000004">
    <property type="protein sequence ID" value="MBB4009159.1"/>
    <property type="molecule type" value="Genomic_DNA"/>
</dbReference>
<protein>
    <submittedName>
        <fullName evidence="2">Uncharacterized protein</fullName>
    </submittedName>
</protein>
<comment type="caution">
    <text evidence="2">The sequence shown here is derived from an EMBL/GenBank/DDBJ whole genome shotgun (WGS) entry which is preliminary data.</text>
</comment>
<dbReference type="AlphaFoldDB" id="A0A7W6HPS5"/>
<sequence>MKRNQHAKAAGNAASGFHKAYPGEMGTGSLPGRAQNSLLERFSAFSKTLKRSHITGSLS</sequence>
<feature type="region of interest" description="Disordered" evidence="1">
    <location>
        <begin position="1"/>
        <end position="29"/>
    </location>
</feature>
<dbReference type="RefSeq" id="WP_139310757.1">
    <property type="nucleotide sequence ID" value="NZ_JACIED010000004.1"/>
</dbReference>
<evidence type="ECO:0000313" key="3">
    <source>
        <dbReference type="Proteomes" id="UP000544107"/>
    </source>
</evidence>
<gene>
    <name evidence="2" type="ORF">GGQ71_003441</name>
</gene>
<dbReference type="Proteomes" id="UP000544107">
    <property type="component" value="Unassembled WGS sequence"/>
</dbReference>